<proteinExistence type="predicted"/>
<protein>
    <submittedName>
        <fullName evidence="2">Uncharacterized protein</fullName>
    </submittedName>
</protein>
<dbReference type="EMBL" id="CM027682">
    <property type="protein sequence ID" value="KAG0540439.1"/>
    <property type="molecule type" value="Genomic_DNA"/>
</dbReference>
<dbReference type="OMA" id="AETDHSH"/>
<dbReference type="Gramene" id="EES01868">
    <property type="protein sequence ID" value="EES01868"/>
    <property type="gene ID" value="SORBI_3003G379100"/>
</dbReference>
<evidence type="ECO:0000256" key="1">
    <source>
        <dbReference type="SAM" id="MobiDB-lite"/>
    </source>
</evidence>
<dbReference type="AlphaFoldDB" id="A0A921RIC6"/>
<dbReference type="OrthoDB" id="657187at2759"/>
<dbReference type="KEGG" id="sbi:8061472"/>
<name>A0A921RIC6_SORBI</name>
<accession>A0A921RIC6</accession>
<dbReference type="Proteomes" id="UP000807115">
    <property type="component" value="Chromosome 3"/>
</dbReference>
<comment type="caution">
    <text evidence="2">The sequence shown here is derived from an EMBL/GenBank/DDBJ whole genome shotgun (WGS) entry which is preliminary data.</text>
</comment>
<dbReference type="PANTHER" id="PTHR33168">
    <property type="entry name" value="STRESS INDUCED PROTEIN-RELATED"/>
    <property type="match status" value="1"/>
</dbReference>
<reference evidence="2" key="1">
    <citation type="journal article" date="2019" name="BMC Genomics">
        <title>A new reference genome for Sorghum bicolor reveals high levels of sequence similarity between sweet and grain genotypes: implications for the genetics of sugar metabolism.</title>
        <authorList>
            <person name="Cooper E.A."/>
            <person name="Brenton Z.W."/>
            <person name="Flinn B.S."/>
            <person name="Jenkins J."/>
            <person name="Shu S."/>
            <person name="Flowers D."/>
            <person name="Luo F."/>
            <person name="Wang Y."/>
            <person name="Xia P."/>
            <person name="Barry K."/>
            <person name="Daum C."/>
            <person name="Lipzen A."/>
            <person name="Yoshinaga Y."/>
            <person name="Schmutz J."/>
            <person name="Saski C."/>
            <person name="Vermerris W."/>
            <person name="Kresovich S."/>
        </authorList>
    </citation>
    <scope>NUCLEOTIDE SEQUENCE</scope>
</reference>
<reference evidence="2" key="2">
    <citation type="submission" date="2020-10" db="EMBL/GenBank/DDBJ databases">
        <authorList>
            <person name="Cooper E.A."/>
            <person name="Brenton Z.W."/>
            <person name="Flinn B.S."/>
            <person name="Jenkins J."/>
            <person name="Shu S."/>
            <person name="Flowers D."/>
            <person name="Luo F."/>
            <person name="Wang Y."/>
            <person name="Xia P."/>
            <person name="Barry K."/>
            <person name="Daum C."/>
            <person name="Lipzen A."/>
            <person name="Yoshinaga Y."/>
            <person name="Schmutz J."/>
            <person name="Saski C."/>
            <person name="Vermerris W."/>
            <person name="Kresovich S."/>
        </authorList>
    </citation>
    <scope>NUCLEOTIDE SEQUENCE</scope>
</reference>
<sequence>MADSSAETDHSHRDGKHRRSHLHDLNVQVPPVTSNIGCFGGCFRPSPTSSSSPVAHGTSCLGQGHGHGHADRPASPSLIRSPSAWIKAKGQSLGSGRHARRRSRDFQYDALSYARNFDEGGTDGEGEEEAGLAASDALKHRCFTSRLPTSPPPESPSGMMATSGNGKAVAELRETGRDDFE</sequence>
<feature type="region of interest" description="Disordered" evidence="1">
    <location>
        <begin position="1"/>
        <end position="28"/>
    </location>
</feature>
<feature type="region of interest" description="Disordered" evidence="1">
    <location>
        <begin position="47"/>
        <end position="82"/>
    </location>
</feature>
<evidence type="ECO:0000313" key="3">
    <source>
        <dbReference type="Proteomes" id="UP000807115"/>
    </source>
</evidence>
<organism evidence="2 3">
    <name type="scientific">Sorghum bicolor</name>
    <name type="common">Sorghum</name>
    <name type="synonym">Sorghum vulgare</name>
    <dbReference type="NCBI Taxonomy" id="4558"/>
    <lineage>
        <taxon>Eukaryota</taxon>
        <taxon>Viridiplantae</taxon>
        <taxon>Streptophyta</taxon>
        <taxon>Embryophyta</taxon>
        <taxon>Tracheophyta</taxon>
        <taxon>Spermatophyta</taxon>
        <taxon>Magnoliopsida</taxon>
        <taxon>Liliopsida</taxon>
        <taxon>Poales</taxon>
        <taxon>Poaceae</taxon>
        <taxon>PACMAD clade</taxon>
        <taxon>Panicoideae</taxon>
        <taxon>Andropogonodae</taxon>
        <taxon>Andropogoneae</taxon>
        <taxon>Sorghinae</taxon>
        <taxon>Sorghum</taxon>
    </lineage>
</organism>
<evidence type="ECO:0000313" key="2">
    <source>
        <dbReference type="EMBL" id="KAG0540439.1"/>
    </source>
</evidence>
<feature type="region of interest" description="Disordered" evidence="1">
    <location>
        <begin position="143"/>
        <end position="166"/>
    </location>
</feature>
<gene>
    <name evidence="2" type="ORF">BDA96_03G409200</name>
</gene>